<protein>
    <recommendedName>
        <fullName evidence="8">Glycosyl transferase family 2</fullName>
    </recommendedName>
</protein>
<sequence length="372" mass="39838">MPARDEAERIEPCLSALLRQRNASAGDERGFGIVLVANNCRDATVPLARDMLAAAGIGHLVLALDLPPHLANAGFARGLALDVASLWAGRAGAPGLLLTTDADTRVGPDWVSGNVAGLSGICGAVAGRFAFDRREERAWPAHLLARRRLEAAYEAALAALAARLDPQPCDPWPNHWTESGASFALTLDAYRRIGGLPAVEAGEDRALADALARHDIAIRHDPAIVVTTSARLDGRARGGCASALRQRCVERDAPGDERLEALPAALQRMVLRARLRHAFSTGFHPDAWERQLHLAEGTLSRLPQPRFGEAWARALAASPLLIARPLRPAQMKAHLAAARRLLAALARASANGEKIEPVFARALPQNRLEAHV</sequence>
<evidence type="ECO:0000256" key="5">
    <source>
        <dbReference type="ARBA" id="ARBA00023136"/>
    </source>
</evidence>
<evidence type="ECO:0000313" key="6">
    <source>
        <dbReference type="EMBL" id="MCK0207954.1"/>
    </source>
</evidence>
<reference evidence="7" key="2">
    <citation type="submission" date="2023-07" db="EMBL/GenBank/DDBJ databases">
        <title>Ancylobacter moscoviensis sp. nov., facultatively methylotrophic bacteria from activated sludge and the reclassification of Starkeya novella (Starkey 1934) Kelly et al. 2000 as Ancylobacter novellus comb. nov., Starkeya koreensis Im et al. 2006 as Ancylobacter koreensis comb.nov., Angulomicrobium tetraedrale Vasil'eva et al. 1986 as Ancylobacter tetraedralis comb. nov., Angulomicrobium amanitiforme Fritz et al. 2004 as Ancylobacter amanitiformis comb. nov. and Methylorhabdus multivorans Doronina et al. 1996 as Ancylobacter multivorans comb. nov. and emended description of the genus Ancylobacter.</title>
        <authorList>
            <person name="Doronina N."/>
            <person name="Chemodurova A."/>
            <person name="Grouzdev D."/>
            <person name="Koziaeva V."/>
            <person name="Shi W."/>
            <person name="Wu L."/>
            <person name="Kaparullina E."/>
        </authorList>
    </citation>
    <scope>NUCLEOTIDE SEQUENCE [LARGE SCALE GENOMIC DNA]</scope>
    <source>
        <strain evidence="7">Jip08</strain>
    </source>
</reference>
<dbReference type="SUPFAM" id="SSF53448">
    <property type="entry name" value="Nucleotide-diphospho-sugar transferases"/>
    <property type="match status" value="1"/>
</dbReference>
<evidence type="ECO:0000256" key="1">
    <source>
        <dbReference type="ARBA" id="ARBA00004236"/>
    </source>
</evidence>
<reference evidence="6 7" key="1">
    <citation type="submission" date="2022-04" db="EMBL/GenBank/DDBJ databases">
        <authorList>
            <person name="Grouzdev D.S."/>
            <person name="Pantiukh K.S."/>
            <person name="Krutkina M.S."/>
        </authorList>
    </citation>
    <scope>NUCLEOTIDE SEQUENCE [LARGE SCALE GENOMIC DNA]</scope>
    <source>
        <strain evidence="6 7">Jip08</strain>
    </source>
</reference>
<dbReference type="Gene3D" id="3.90.550.10">
    <property type="entry name" value="Spore Coat Polysaccharide Biosynthesis Protein SpsA, Chain A"/>
    <property type="match status" value="1"/>
</dbReference>
<evidence type="ECO:0000256" key="3">
    <source>
        <dbReference type="ARBA" id="ARBA00022676"/>
    </source>
</evidence>
<comment type="subcellular location">
    <subcellularLocation>
        <location evidence="1">Cell membrane</location>
    </subcellularLocation>
</comment>
<keyword evidence="5" id="KW-0472">Membrane</keyword>
<keyword evidence="2" id="KW-1003">Cell membrane</keyword>
<evidence type="ECO:0000256" key="4">
    <source>
        <dbReference type="ARBA" id="ARBA00022679"/>
    </source>
</evidence>
<organism evidence="6 7">
    <name type="scientific">Ancylobacter koreensis</name>
    <dbReference type="NCBI Taxonomy" id="266121"/>
    <lineage>
        <taxon>Bacteria</taxon>
        <taxon>Pseudomonadati</taxon>
        <taxon>Pseudomonadota</taxon>
        <taxon>Alphaproteobacteria</taxon>
        <taxon>Hyphomicrobiales</taxon>
        <taxon>Xanthobacteraceae</taxon>
        <taxon>Ancylobacter</taxon>
    </lineage>
</organism>
<proteinExistence type="predicted"/>
<name>A0ABT0DL77_9HYPH</name>
<dbReference type="InterPro" id="IPR029044">
    <property type="entry name" value="Nucleotide-diphossugar_trans"/>
</dbReference>
<evidence type="ECO:0008006" key="8">
    <source>
        <dbReference type="Google" id="ProtNLM"/>
    </source>
</evidence>
<evidence type="ECO:0000313" key="7">
    <source>
        <dbReference type="Proteomes" id="UP001202867"/>
    </source>
</evidence>
<dbReference type="Proteomes" id="UP001202867">
    <property type="component" value="Unassembled WGS sequence"/>
</dbReference>
<keyword evidence="7" id="KW-1185">Reference proteome</keyword>
<dbReference type="EMBL" id="JALKCG010000002">
    <property type="protein sequence ID" value="MCK0207954.1"/>
    <property type="molecule type" value="Genomic_DNA"/>
</dbReference>
<comment type="caution">
    <text evidence="6">The sequence shown here is derived from an EMBL/GenBank/DDBJ whole genome shotgun (WGS) entry which is preliminary data.</text>
</comment>
<keyword evidence="4" id="KW-0808">Transferase</keyword>
<keyword evidence="3" id="KW-0328">Glycosyltransferase</keyword>
<evidence type="ECO:0000256" key="2">
    <source>
        <dbReference type="ARBA" id="ARBA00022475"/>
    </source>
</evidence>
<gene>
    <name evidence="6" type="ORF">MWN33_07890</name>
</gene>
<dbReference type="PANTHER" id="PTHR43646">
    <property type="entry name" value="GLYCOSYLTRANSFERASE"/>
    <property type="match status" value="1"/>
</dbReference>
<accession>A0ABT0DL77</accession>
<dbReference type="PANTHER" id="PTHR43646:SF2">
    <property type="entry name" value="GLYCOSYLTRANSFERASE 2-LIKE DOMAIN-CONTAINING PROTEIN"/>
    <property type="match status" value="1"/>
</dbReference>
<dbReference type="RefSeq" id="WP_247199949.1">
    <property type="nucleotide sequence ID" value="NZ_JALKCG010000002.1"/>
</dbReference>